<comment type="caution">
    <text evidence="1">The sequence shown here is derived from an EMBL/GenBank/DDBJ whole genome shotgun (WGS) entry which is preliminary data.</text>
</comment>
<reference evidence="1 2" key="1">
    <citation type="submission" date="2015-08" db="EMBL/GenBank/DDBJ databases">
        <title>Next Generation Sequencing and Analysis of the Genome of Puccinia sorghi L Schw, the Causal Agent of Maize Common Rust.</title>
        <authorList>
            <person name="Rochi L."/>
            <person name="Burguener G."/>
            <person name="Darino M."/>
            <person name="Turjanski A."/>
            <person name="Kreff E."/>
            <person name="Dieguez M.J."/>
            <person name="Sacco F."/>
        </authorList>
    </citation>
    <scope>NUCLEOTIDE SEQUENCE [LARGE SCALE GENOMIC DNA]</scope>
    <source>
        <strain evidence="1 2">RO10H11247</strain>
    </source>
</reference>
<evidence type="ECO:0000313" key="2">
    <source>
        <dbReference type="Proteomes" id="UP000037035"/>
    </source>
</evidence>
<proteinExistence type="predicted"/>
<dbReference type="EMBL" id="LAVV01002777">
    <property type="protein sequence ID" value="KNZ62598.1"/>
    <property type="molecule type" value="Genomic_DNA"/>
</dbReference>
<name>A0A0L6VPF5_9BASI</name>
<organism evidence="1 2">
    <name type="scientific">Puccinia sorghi</name>
    <dbReference type="NCBI Taxonomy" id="27349"/>
    <lineage>
        <taxon>Eukaryota</taxon>
        <taxon>Fungi</taxon>
        <taxon>Dikarya</taxon>
        <taxon>Basidiomycota</taxon>
        <taxon>Pucciniomycotina</taxon>
        <taxon>Pucciniomycetes</taxon>
        <taxon>Pucciniales</taxon>
        <taxon>Pucciniaceae</taxon>
        <taxon>Puccinia</taxon>
    </lineage>
</organism>
<sequence length="589" mass="66079">MSARFDRGFFSTFPPPKQKDPRSWFHTLVFVCRFCCCNLSRRESCACVFRDHQRTRLTYMCYMGRWGLKRLSSISGRKGDSPDLKPARIRHATHAVSSLPPLIYEPPRPALISKHSSGRSLRHLLGLCSLAVLLGYHFLMCAKLIVLIMCSFKGCSLQNLGDFMGGLCTVLAQLPWPSTPARKVHPPNVSGQIGVLIFRPLALLLSMLFISTSRAEMPSMVGHHDLSLSRGLCPTDVMEIQTVFMDLEVCAWFCPILLQFLINLITTPSILNAHLDLECHGTEEWKRIKWISLTQSFSCVTTLGGSICAVSLLTTQQSHMQPLAIVVTTPPVVSSMLPSTLSSVLLSLNIPFHHLAQLLNSLVVQLQLLYPNPCNSNLASIPTHTPNHSLTTSAGRIEVLVRDFPPCHQVEKIPYHHLPKPIFHQHSCYGYVTLTIEETEGRYWGIERADLPGPRAQSMCSPGGGRVSPCTGTITHVLKDSFRQKLLSCHPSSCRKLKNHEMKEVIKKFLPWRSSLKNHQGKSSKLTFDLTTLFSTAEDVALWRSDQVYMNPEFLLMKRMSSELHGLFYLLVDDLPLTDPNNNNNNNDS</sequence>
<dbReference type="VEuPathDB" id="FungiDB:VP01_124g1"/>
<dbReference type="AlphaFoldDB" id="A0A0L6VPF5"/>
<gene>
    <name evidence="1" type="ORF">VP01_124g1</name>
</gene>
<evidence type="ECO:0000313" key="1">
    <source>
        <dbReference type="EMBL" id="KNZ62598.1"/>
    </source>
</evidence>
<dbReference type="Proteomes" id="UP000037035">
    <property type="component" value="Unassembled WGS sequence"/>
</dbReference>
<keyword evidence="2" id="KW-1185">Reference proteome</keyword>
<protein>
    <submittedName>
        <fullName evidence="1">Uncharacterized protein</fullName>
    </submittedName>
</protein>
<accession>A0A0L6VPF5</accession>